<comment type="subcellular location">
    <subcellularLocation>
        <location evidence="2">Virion</location>
    </subcellularLocation>
</comment>
<evidence type="ECO:0000259" key="8">
    <source>
        <dbReference type="Pfam" id="PF23765"/>
    </source>
</evidence>
<name>A0A1B0UFT7_9MONO</name>
<keyword evidence="5" id="KW-0946">Virion</keyword>
<comment type="function">
    <text evidence="1">The M protein has a crucial role in virus assembly and interacts with the RNP complex as well as with the viral membrane.</text>
</comment>
<dbReference type="GO" id="GO:0019068">
    <property type="term" value="P:virion assembly"/>
    <property type="evidence" value="ECO:0007669"/>
    <property type="project" value="InterPro"/>
</dbReference>
<keyword evidence="6" id="KW-0468">Viral matrix protein</keyword>
<evidence type="ECO:0000256" key="3">
    <source>
        <dbReference type="ARBA" id="ARBA00008405"/>
    </source>
</evidence>
<evidence type="ECO:0000313" key="9">
    <source>
        <dbReference type="EMBL" id="ALW95384.1"/>
    </source>
</evidence>
<dbReference type="InterPro" id="IPR042540">
    <property type="entry name" value="Matrix_N"/>
</dbReference>
<dbReference type="GO" id="GO:0039660">
    <property type="term" value="F:structural constituent of virion"/>
    <property type="evidence" value="ECO:0007669"/>
    <property type="project" value="UniProtKB-KW"/>
</dbReference>
<dbReference type="InterPro" id="IPR042539">
    <property type="entry name" value="Matrix_C"/>
</dbReference>
<evidence type="ECO:0000259" key="7">
    <source>
        <dbReference type="Pfam" id="PF00661"/>
    </source>
</evidence>
<evidence type="ECO:0000256" key="4">
    <source>
        <dbReference type="ARBA" id="ARBA00017678"/>
    </source>
</evidence>
<dbReference type="Pfam" id="PF23765">
    <property type="entry name" value="Matrix_Paramyxo_C"/>
    <property type="match status" value="1"/>
</dbReference>
<sequence>MAEIYKFPKLSYEEHGYMEPLPLKTGPDKKAVPHIRIIKIGDPPKHGNRYLDILLLGFYEIPKEVGTYGSVSDLTRPTGYTICGSGSLPIGIARYLGTDQELLKASVELKVTVRRTVRSSEMIVYIVDSIPPAMMAWASRLKRGMIFNANKVALAPQCLPIDKDIRFRVVFVNGTSLGSITIAKVPKTLADLALPNSISVNLMVSLKTGASTESKGIIPTLNEKGDKVLNFMVHLGLIHRKVGRVYSMEYCKGKIEKMRLIFSLGLVGGISFHVQLTGVVSKSFVGQLGGRKEICYPLMDVNPHMNLVIWAASVEITGVDAVFQPSIPRDFKYYPNVVAKNIGKIKA</sequence>
<comment type="similarity">
    <text evidence="3">Belongs to the morbillivirus/respirovirus/rubulavirus M protein family.</text>
</comment>
<proteinExistence type="inferred from homology"/>
<reference evidence="9" key="1">
    <citation type="journal article" date="2016" name="J. Gen. Virol.">
        <title>Widespread detection and characterization of porcine parainfluenza virus 1 in pigs in the USA.</title>
        <authorList>
            <person name="Palinski R.M."/>
            <person name="Chen Z."/>
            <person name="Henningson J.N."/>
            <person name="Lang Y."/>
            <person name="Rowland R.R."/>
            <person name="Fang Y."/>
            <person name="Prickett J."/>
            <person name="Gauger P.C."/>
            <person name="Hause B.M."/>
        </authorList>
    </citation>
    <scope>NUCLEOTIDE SEQUENCE</scope>
    <source>
        <strain evidence="9">1438-1</strain>
    </source>
</reference>
<dbReference type="Gene3D" id="2.70.20.60">
    <property type="entry name" value="Viral matrix protein, C-terminal domain"/>
    <property type="match status" value="1"/>
</dbReference>
<gene>
    <name evidence="9" type="primary">M</name>
</gene>
<evidence type="ECO:0000256" key="2">
    <source>
        <dbReference type="ARBA" id="ARBA00004328"/>
    </source>
</evidence>
<accession>A0A1B0UFT7</accession>
<dbReference type="EMBL" id="KT749882">
    <property type="protein sequence ID" value="ALW95384.1"/>
    <property type="molecule type" value="Viral_cRNA"/>
</dbReference>
<organism evidence="9">
    <name type="scientific">Porcine parainfluenza virus</name>
    <dbReference type="NCBI Taxonomy" id="251774"/>
    <lineage>
        <taxon>Viruses</taxon>
        <taxon>Riboviria</taxon>
        <taxon>Orthornavirae</taxon>
        <taxon>Negarnaviricota</taxon>
        <taxon>Haploviricotina</taxon>
        <taxon>Monjiviricetes</taxon>
        <taxon>Mononegavirales</taxon>
        <taxon>Paramyxoviridae</taxon>
        <taxon>Rubulavirinae</taxon>
        <taxon>Rubulavirus</taxon>
    </lineage>
</organism>
<protein>
    <recommendedName>
        <fullName evidence="4">Matrix protein</fullName>
    </recommendedName>
</protein>
<feature type="domain" description="Matrix protein N-terminal" evidence="7">
    <location>
        <begin position="4"/>
        <end position="179"/>
    </location>
</feature>
<dbReference type="GO" id="GO:0044423">
    <property type="term" value="C:virion component"/>
    <property type="evidence" value="ECO:0007669"/>
    <property type="project" value="UniProtKB-KW"/>
</dbReference>
<dbReference type="InterPro" id="IPR055413">
    <property type="entry name" value="Matrix_Paramyxo_C"/>
</dbReference>
<feature type="domain" description="Matrix protein C-terminal Paramyxoviridae" evidence="8">
    <location>
        <begin position="184"/>
        <end position="341"/>
    </location>
</feature>
<dbReference type="Pfam" id="PF00661">
    <property type="entry name" value="Matrix_Paramyxo_N"/>
    <property type="match status" value="1"/>
</dbReference>
<evidence type="ECO:0000256" key="1">
    <source>
        <dbReference type="ARBA" id="ARBA00002926"/>
    </source>
</evidence>
<dbReference type="Gene3D" id="2.70.20.50">
    <property type="entry name" value="Viral matrix protein, N-terminal domain"/>
    <property type="match status" value="1"/>
</dbReference>
<dbReference type="InterPro" id="IPR000982">
    <property type="entry name" value="Matrix_Paramyxo_N"/>
</dbReference>
<evidence type="ECO:0000256" key="5">
    <source>
        <dbReference type="ARBA" id="ARBA00022844"/>
    </source>
</evidence>
<evidence type="ECO:0000256" key="6">
    <source>
        <dbReference type="ARBA" id="ARBA00023311"/>
    </source>
</evidence>